<name>A0AAJ0GIC2_9PEZI</name>
<keyword evidence="1" id="KW-0812">Transmembrane</keyword>
<dbReference type="PANTHER" id="PTHR42109">
    <property type="entry name" value="UNPLACED GENOMIC SCAFFOLD UM_SCAF_CONTIG_1.265, WHOLE GENOME SHOTGUN SEQUENCE"/>
    <property type="match status" value="1"/>
</dbReference>
<comment type="caution">
    <text evidence="3">The sequence shown here is derived from an EMBL/GenBank/DDBJ whole genome shotgun (WGS) entry which is preliminary data.</text>
</comment>
<feature type="domain" description="DUF7702" evidence="2">
    <location>
        <begin position="2"/>
        <end position="85"/>
    </location>
</feature>
<organism evidence="3 4">
    <name type="scientific">Extremus antarcticus</name>
    <dbReference type="NCBI Taxonomy" id="702011"/>
    <lineage>
        <taxon>Eukaryota</taxon>
        <taxon>Fungi</taxon>
        <taxon>Dikarya</taxon>
        <taxon>Ascomycota</taxon>
        <taxon>Pezizomycotina</taxon>
        <taxon>Dothideomycetes</taxon>
        <taxon>Dothideomycetidae</taxon>
        <taxon>Mycosphaerellales</taxon>
        <taxon>Extremaceae</taxon>
        <taxon>Extremus</taxon>
    </lineage>
</organism>
<evidence type="ECO:0000313" key="3">
    <source>
        <dbReference type="EMBL" id="KAK3058111.1"/>
    </source>
</evidence>
<evidence type="ECO:0000256" key="1">
    <source>
        <dbReference type="SAM" id="Phobius"/>
    </source>
</evidence>
<feature type="transmembrane region" description="Helical" evidence="1">
    <location>
        <begin position="23"/>
        <end position="43"/>
    </location>
</feature>
<sequence length="191" mass="20805">MLCILALIAVVSRHKVPDQERIFIKAVVLALPFILIHIVYSLCAAFSNTSTFNPVTGSTTASLCMSVLEEMAVVVTYVYAGLQTRSTPLPEDASAPRQLGYRLDRGDFGTGRLGLLSLALGVFNAFRGGETEKEEVQEQRSQAGTEAHSVSIATIAEVHAATRGRLGQERGVRIRDISRLWCEAYHKLASI</sequence>
<proteinExistence type="predicted"/>
<dbReference type="EMBL" id="JAWDJX010000002">
    <property type="protein sequence ID" value="KAK3058111.1"/>
    <property type="molecule type" value="Genomic_DNA"/>
</dbReference>
<dbReference type="InterPro" id="IPR056119">
    <property type="entry name" value="DUF7702"/>
</dbReference>
<accession>A0AAJ0GIC2</accession>
<keyword evidence="1" id="KW-0472">Membrane</keyword>
<gene>
    <name evidence="3" type="ORF">LTR09_001189</name>
</gene>
<dbReference type="AlphaFoldDB" id="A0AAJ0GIC2"/>
<reference evidence="3" key="1">
    <citation type="submission" date="2023-04" db="EMBL/GenBank/DDBJ databases">
        <title>Black Yeasts Isolated from many extreme environments.</title>
        <authorList>
            <person name="Coleine C."/>
            <person name="Stajich J.E."/>
            <person name="Selbmann L."/>
        </authorList>
    </citation>
    <scope>NUCLEOTIDE SEQUENCE</scope>
    <source>
        <strain evidence="3">CCFEE 5312</strain>
    </source>
</reference>
<dbReference type="Pfam" id="PF24800">
    <property type="entry name" value="DUF7702"/>
    <property type="match status" value="1"/>
</dbReference>
<keyword evidence="1" id="KW-1133">Transmembrane helix</keyword>
<keyword evidence="4" id="KW-1185">Reference proteome</keyword>
<dbReference type="PANTHER" id="PTHR42109:SF2">
    <property type="entry name" value="INTEGRAL MEMBRANE PROTEIN"/>
    <property type="match status" value="1"/>
</dbReference>
<protein>
    <recommendedName>
        <fullName evidence="2">DUF7702 domain-containing protein</fullName>
    </recommendedName>
</protein>
<evidence type="ECO:0000313" key="4">
    <source>
        <dbReference type="Proteomes" id="UP001271007"/>
    </source>
</evidence>
<evidence type="ECO:0000259" key="2">
    <source>
        <dbReference type="Pfam" id="PF24800"/>
    </source>
</evidence>
<dbReference type="Proteomes" id="UP001271007">
    <property type="component" value="Unassembled WGS sequence"/>
</dbReference>